<dbReference type="InterPro" id="IPR000477">
    <property type="entry name" value="RT_dom"/>
</dbReference>
<protein>
    <submittedName>
        <fullName evidence="2">Transposon TX1 uncharacterized protein</fullName>
    </submittedName>
</protein>
<dbReference type="SUPFAM" id="SSF56672">
    <property type="entry name" value="DNA/RNA polymerases"/>
    <property type="match status" value="1"/>
</dbReference>
<evidence type="ECO:0000313" key="3">
    <source>
        <dbReference type="Proteomes" id="UP001174136"/>
    </source>
</evidence>
<evidence type="ECO:0000313" key="2">
    <source>
        <dbReference type="EMBL" id="KAK0141764.1"/>
    </source>
</evidence>
<name>A0AA47MK42_MERPO</name>
<reference evidence="2" key="1">
    <citation type="journal article" date="2023" name="Front. Mar. Sci.">
        <title>A new Merluccius polli reference genome to investigate the effects of global change in West African waters.</title>
        <authorList>
            <person name="Mateo J.L."/>
            <person name="Blanco-Fernandez C."/>
            <person name="Garcia-Vazquez E."/>
            <person name="Machado-Schiaffino G."/>
        </authorList>
    </citation>
    <scope>NUCLEOTIDE SEQUENCE</scope>
    <source>
        <strain evidence="2">C29</strain>
        <tissue evidence="2">Fin</tissue>
    </source>
</reference>
<comment type="caution">
    <text evidence="2">The sequence shown here is derived from an EMBL/GenBank/DDBJ whole genome shotgun (WGS) entry which is preliminary data.</text>
</comment>
<accession>A0AA47MK42</accession>
<dbReference type="Proteomes" id="UP001174136">
    <property type="component" value="Unassembled WGS sequence"/>
</dbReference>
<keyword evidence="3" id="KW-1185">Reference proteome</keyword>
<dbReference type="AlphaFoldDB" id="A0AA47MK42"/>
<dbReference type="PANTHER" id="PTHR19446">
    <property type="entry name" value="REVERSE TRANSCRIPTASES"/>
    <property type="match status" value="1"/>
</dbReference>
<dbReference type="Pfam" id="PF00078">
    <property type="entry name" value="RVT_1"/>
    <property type="match status" value="1"/>
</dbReference>
<dbReference type="CDD" id="cd01650">
    <property type="entry name" value="RT_nLTR_like"/>
    <property type="match status" value="1"/>
</dbReference>
<feature type="domain" description="Reverse transcriptase" evidence="1">
    <location>
        <begin position="204"/>
        <end position="326"/>
    </location>
</feature>
<organism evidence="2 3">
    <name type="scientific">Merluccius polli</name>
    <name type="common">Benguela hake</name>
    <name type="synonym">Merluccius cadenati</name>
    <dbReference type="NCBI Taxonomy" id="89951"/>
    <lineage>
        <taxon>Eukaryota</taxon>
        <taxon>Metazoa</taxon>
        <taxon>Chordata</taxon>
        <taxon>Craniata</taxon>
        <taxon>Vertebrata</taxon>
        <taxon>Euteleostomi</taxon>
        <taxon>Actinopterygii</taxon>
        <taxon>Neopterygii</taxon>
        <taxon>Teleostei</taxon>
        <taxon>Neoteleostei</taxon>
        <taxon>Acanthomorphata</taxon>
        <taxon>Zeiogadaria</taxon>
        <taxon>Gadariae</taxon>
        <taxon>Gadiformes</taxon>
        <taxon>Gadoidei</taxon>
        <taxon>Merlucciidae</taxon>
        <taxon>Merluccius</taxon>
    </lineage>
</organism>
<evidence type="ECO:0000259" key="1">
    <source>
        <dbReference type="Pfam" id="PF00078"/>
    </source>
</evidence>
<sequence>MSDLEIEMVELQNAVESTGDRGHFEVLKSKKNMLEDLLGIRAQGALVRSRFQSANLMDAPSSFFFGLEKRSGQSKFVHTLRSADGHEITETAEIRREAVSFYSGLYRSEYRENEQLFTSLCDGLPKIAAEENPNLGEPLTMRELCTALQSMKGGKAPGIDGLTVDFYKAFWEELGEDFLSVVNESFKEKTLPYSCRRAVITLLPKKGDLQDIKNWRPVSLLCTDYKILSKALANRLREVLEQVIHQDQTYCVPSRSIVDNVSLIRDVLDVSSSLGLDVGFISMDQEKAFDRVEHLYLWKIMEWFGLNPGLIAMIKVLYQDIESVLKINGGLSAPFIVKVLEPAASLYWLLEEPLVGGARMDIQDSSTPSLTHTLCTTGLTTLRRLVDAAGPGLMDVHAVAALMGLKSVRHMEYILKRWSERLSVEDFELLRIYWEGEENPDAEDPFPDLELYIDFDGCSGLLLDTTNENGVDLYTVGGYRRSDAVKWQLLNFLLGEAKMALYLTRRNKIKNEVMQDVVSVFIALVKARVRIDFRFYKGMKNLSTFVEHWCYNEVICSVMEEELMFSVAFIRFTSLAERWRSAGGALAERWRPLWRGSGETAEQRWEEGNDYLGAI</sequence>
<dbReference type="EMBL" id="JAOPHQ010003743">
    <property type="protein sequence ID" value="KAK0141764.1"/>
    <property type="molecule type" value="Genomic_DNA"/>
</dbReference>
<dbReference type="InterPro" id="IPR043502">
    <property type="entry name" value="DNA/RNA_pol_sf"/>
</dbReference>
<proteinExistence type="predicted"/>
<gene>
    <name evidence="2" type="primary">YTX2_29</name>
    <name evidence="2" type="ORF">N1851_020574</name>
</gene>